<dbReference type="SUPFAM" id="SSF51695">
    <property type="entry name" value="PLC-like phosphodiesterases"/>
    <property type="match status" value="1"/>
</dbReference>
<sequence>LMDVSDQNAEERNLTVEKLKKRTTFIKYKSTGKSYSRTYFLTLSEDAIRYLGSRRGGKSKAYRVNDIDEIRLGFNTAVWRKCLEKRMVELSQNKLALSILYNNNRSSLDLLADTEELRNSWFNGLEFLIKRYRSHLRTHREITDSWIWQLFDQADHDHSNQLNRSEIRRLLHLLNVELPNDDIDHYFNLANIRASTFRDIAHLDRQEFILFYKSITNRVDLLKIICQYNGTYKKHAEISNYHVSDKLANTTLINVPKEQLPSFKKTKKQSAIKHQHHQSDNGKEAKNYWTIEQLKDFLQNEQHMTVSIEDCAKLIKRFEPSVEGKQCEEMGVDGLRLMLLHDEFCIMNPNHANQVYHDMTRPLSDYFIATSHNTYISDNQVFGTCTPETYVRALRSGCRSVEMDCYDGDNFQPVVYHGKTLTKRVEFREILHAIKENAFVNSPYPVFLNIENHCSYGQQEVLVRLLKSILNDYLLMEPINDLSVLPSPESLKYKILIRSRRFLKGKTAADPKINNSNDETVPLPKDIHPEFANLIIYSQIVSFTNLQHSMSTQHCYHSISFKESKANELIKESPDNLDLIRLTQRQIVRIYPSSYRQDSSNLHPVFYWLYGAQMVALNYQADDESMSLQYGLFSDNCGCGYLLKPSILLSPANETKTKIPLFNPKDRLYSRGKKLTIHIISGQHLPKEKSIEGKDVIDPYVKVQIYGVEFDYHEERTPVIKNNGLNPIWDYKMSFDIYCPELCLVRFIVKDQDKYGRSDFVGQYCLRFQSLQLGYRHIKLKSKNEDYIQGTLFVHIKIDDF</sequence>
<dbReference type="GO" id="GO:0016042">
    <property type="term" value="P:lipid catabolic process"/>
    <property type="evidence" value="ECO:0007669"/>
    <property type="project" value="UniProtKB-KW"/>
</dbReference>
<dbReference type="PRINTS" id="PR00390">
    <property type="entry name" value="PHPHLIPASEC"/>
</dbReference>
<dbReference type="SUPFAM" id="SSF50729">
    <property type="entry name" value="PH domain-like"/>
    <property type="match status" value="1"/>
</dbReference>
<dbReference type="Pfam" id="PF00387">
    <property type="entry name" value="PI-PLC-Y"/>
    <property type="match status" value="1"/>
</dbReference>
<dbReference type="EMBL" id="CAJNOQ010000394">
    <property type="protein sequence ID" value="CAF0796339.1"/>
    <property type="molecule type" value="Genomic_DNA"/>
</dbReference>
<keyword evidence="10" id="KW-0378">Hydrolase</keyword>
<feature type="domain" description="C2" evidence="12">
    <location>
        <begin position="655"/>
        <end position="782"/>
    </location>
</feature>
<dbReference type="GO" id="GO:0035556">
    <property type="term" value="P:intracellular signal transduction"/>
    <property type="evidence" value="ECO:0007669"/>
    <property type="project" value="InterPro"/>
</dbReference>
<keyword evidence="7 10" id="KW-0443">Lipid metabolism</keyword>
<dbReference type="CDD" id="cd00275">
    <property type="entry name" value="C2_PLC_like"/>
    <property type="match status" value="1"/>
</dbReference>
<dbReference type="InterPro" id="IPR011993">
    <property type="entry name" value="PH-like_dom_sf"/>
</dbReference>
<dbReference type="InterPro" id="IPR001192">
    <property type="entry name" value="PI-PLC_fam"/>
</dbReference>
<dbReference type="SMART" id="SM00149">
    <property type="entry name" value="PLCYc"/>
    <property type="match status" value="1"/>
</dbReference>
<organism evidence="15 17">
    <name type="scientific">Didymodactylos carnosus</name>
    <dbReference type="NCBI Taxonomy" id="1234261"/>
    <lineage>
        <taxon>Eukaryota</taxon>
        <taxon>Metazoa</taxon>
        <taxon>Spiralia</taxon>
        <taxon>Gnathifera</taxon>
        <taxon>Rotifera</taxon>
        <taxon>Eurotatoria</taxon>
        <taxon>Bdelloidea</taxon>
        <taxon>Philodinida</taxon>
        <taxon>Philodinidae</taxon>
        <taxon>Didymodactylos</taxon>
    </lineage>
</organism>
<dbReference type="OrthoDB" id="269822at2759"/>
<dbReference type="SMART" id="SM00239">
    <property type="entry name" value="C2"/>
    <property type="match status" value="1"/>
</dbReference>
<dbReference type="Pfam" id="PF09279">
    <property type="entry name" value="EF-hand_like"/>
    <property type="match status" value="1"/>
</dbReference>
<feature type="domain" description="EF-hand" evidence="14">
    <location>
        <begin position="142"/>
        <end position="177"/>
    </location>
</feature>
<comment type="catalytic activity">
    <reaction evidence="9">
        <text>a 1,2-diacyl-sn-glycero-3-phospho-(1D-myo-inositol-4,5-bisphosphate) + H2O = 1D-myo-inositol 1,4,5-trisphosphate + a 1,2-diacyl-sn-glycerol + H(+)</text>
        <dbReference type="Rhea" id="RHEA:33179"/>
        <dbReference type="ChEBI" id="CHEBI:15377"/>
        <dbReference type="ChEBI" id="CHEBI:15378"/>
        <dbReference type="ChEBI" id="CHEBI:17815"/>
        <dbReference type="ChEBI" id="CHEBI:58456"/>
        <dbReference type="ChEBI" id="CHEBI:203600"/>
        <dbReference type="EC" id="3.1.4.11"/>
    </reaction>
    <physiologicalReaction direction="left-to-right" evidence="9">
        <dbReference type="Rhea" id="RHEA:33180"/>
    </physiologicalReaction>
</comment>
<dbReference type="Pfam" id="PF00168">
    <property type="entry name" value="C2"/>
    <property type="match status" value="1"/>
</dbReference>
<keyword evidence="5" id="KW-0106">Calcium</keyword>
<dbReference type="Gene3D" id="2.60.40.150">
    <property type="entry name" value="C2 domain"/>
    <property type="match status" value="1"/>
</dbReference>
<dbReference type="InterPro" id="IPR000008">
    <property type="entry name" value="C2_dom"/>
</dbReference>
<feature type="domain" description="PH" evidence="11">
    <location>
        <begin position="1"/>
        <end position="130"/>
    </location>
</feature>
<evidence type="ECO:0000256" key="5">
    <source>
        <dbReference type="ARBA" id="ARBA00022837"/>
    </source>
</evidence>
<dbReference type="GO" id="GO:0004435">
    <property type="term" value="F:phosphatidylinositol-4,5-bisphosphate phospholipase C activity"/>
    <property type="evidence" value="ECO:0007669"/>
    <property type="project" value="UniProtKB-EC"/>
</dbReference>
<dbReference type="EC" id="3.1.4.11" evidence="3 10"/>
<dbReference type="InterPro" id="IPR000909">
    <property type="entry name" value="PLipase_C_PInositol-sp_X_dom"/>
</dbReference>
<dbReference type="PROSITE" id="PS50003">
    <property type="entry name" value="PH_DOMAIN"/>
    <property type="match status" value="1"/>
</dbReference>
<reference evidence="15" key="1">
    <citation type="submission" date="2021-02" db="EMBL/GenBank/DDBJ databases">
        <authorList>
            <person name="Nowell W R."/>
        </authorList>
    </citation>
    <scope>NUCLEOTIDE SEQUENCE</scope>
</reference>
<comment type="subcellular location">
    <subcellularLocation>
        <location evidence="2">Cytoplasm</location>
    </subcellularLocation>
</comment>
<evidence type="ECO:0000259" key="11">
    <source>
        <dbReference type="PROSITE" id="PS50003"/>
    </source>
</evidence>
<dbReference type="Gene3D" id="3.20.20.190">
    <property type="entry name" value="Phosphatidylinositol (PI) phosphodiesterase"/>
    <property type="match status" value="1"/>
</dbReference>
<dbReference type="Proteomes" id="UP000663829">
    <property type="component" value="Unassembled WGS sequence"/>
</dbReference>
<accession>A0A813SFI9</accession>
<feature type="non-terminal residue" evidence="15">
    <location>
        <position position="801"/>
    </location>
</feature>
<evidence type="ECO:0000256" key="8">
    <source>
        <dbReference type="ARBA" id="ARBA00023224"/>
    </source>
</evidence>
<dbReference type="GO" id="GO:0005737">
    <property type="term" value="C:cytoplasm"/>
    <property type="evidence" value="ECO:0007669"/>
    <property type="project" value="UniProtKB-SubCell"/>
</dbReference>
<name>A0A813SFI9_9BILA</name>
<evidence type="ECO:0000313" key="16">
    <source>
        <dbReference type="EMBL" id="CAF3580959.1"/>
    </source>
</evidence>
<dbReference type="PROSITE" id="PS50004">
    <property type="entry name" value="C2"/>
    <property type="match status" value="1"/>
</dbReference>
<evidence type="ECO:0000259" key="12">
    <source>
        <dbReference type="PROSITE" id="PS50004"/>
    </source>
</evidence>
<comment type="caution">
    <text evidence="15">The sequence shown here is derived from an EMBL/GenBank/DDBJ whole genome shotgun (WGS) entry which is preliminary data.</text>
</comment>
<dbReference type="PROSITE" id="PS50222">
    <property type="entry name" value="EF_HAND_2"/>
    <property type="match status" value="1"/>
</dbReference>
<dbReference type="SUPFAM" id="SSF49562">
    <property type="entry name" value="C2 domain (Calcium/lipid-binding domain, CaLB)"/>
    <property type="match status" value="1"/>
</dbReference>
<evidence type="ECO:0000256" key="6">
    <source>
        <dbReference type="ARBA" id="ARBA00022963"/>
    </source>
</evidence>
<evidence type="ECO:0000256" key="4">
    <source>
        <dbReference type="ARBA" id="ARBA00022490"/>
    </source>
</evidence>
<evidence type="ECO:0000256" key="1">
    <source>
        <dbReference type="ARBA" id="ARBA00001913"/>
    </source>
</evidence>
<evidence type="ECO:0000256" key="9">
    <source>
        <dbReference type="ARBA" id="ARBA00023674"/>
    </source>
</evidence>
<evidence type="ECO:0000313" key="15">
    <source>
        <dbReference type="EMBL" id="CAF0796339.1"/>
    </source>
</evidence>
<dbReference type="Gene3D" id="2.30.29.30">
    <property type="entry name" value="Pleckstrin-homology domain (PH domain)/Phosphotyrosine-binding domain (PTB)"/>
    <property type="match status" value="1"/>
</dbReference>
<dbReference type="PANTHER" id="PTHR10336:SF209">
    <property type="entry name" value="PHOSPHOINOSITIDE PHOSPHOLIPASE C"/>
    <property type="match status" value="1"/>
</dbReference>
<dbReference type="Proteomes" id="UP000681722">
    <property type="component" value="Unassembled WGS sequence"/>
</dbReference>
<dbReference type="InterPro" id="IPR011992">
    <property type="entry name" value="EF-hand-dom_pair"/>
</dbReference>
<dbReference type="EMBL" id="CAJOBC010000394">
    <property type="protein sequence ID" value="CAF3580959.1"/>
    <property type="molecule type" value="Genomic_DNA"/>
</dbReference>
<dbReference type="AlphaFoldDB" id="A0A813SFI9"/>
<evidence type="ECO:0000313" key="17">
    <source>
        <dbReference type="Proteomes" id="UP000663829"/>
    </source>
</evidence>
<dbReference type="InterPro" id="IPR002048">
    <property type="entry name" value="EF_hand_dom"/>
</dbReference>
<dbReference type="InterPro" id="IPR001849">
    <property type="entry name" value="PH_domain"/>
</dbReference>
<evidence type="ECO:0000259" key="13">
    <source>
        <dbReference type="PROSITE" id="PS50008"/>
    </source>
</evidence>
<feature type="domain" description="PI-PLC Y-box" evidence="13">
    <location>
        <begin position="531"/>
        <end position="648"/>
    </location>
</feature>
<evidence type="ECO:0000259" key="14">
    <source>
        <dbReference type="PROSITE" id="PS50222"/>
    </source>
</evidence>
<keyword evidence="17" id="KW-1185">Reference proteome</keyword>
<evidence type="ECO:0000256" key="10">
    <source>
        <dbReference type="RuleBase" id="RU361133"/>
    </source>
</evidence>
<dbReference type="InterPro" id="IPR018247">
    <property type="entry name" value="EF_Hand_1_Ca_BS"/>
</dbReference>
<dbReference type="SUPFAM" id="SSF47473">
    <property type="entry name" value="EF-hand"/>
    <property type="match status" value="1"/>
</dbReference>
<dbReference type="SMART" id="SM00148">
    <property type="entry name" value="PLCXc"/>
    <property type="match status" value="1"/>
</dbReference>
<dbReference type="PROSITE" id="PS50007">
    <property type="entry name" value="PIPLC_X_DOMAIN"/>
    <property type="match status" value="1"/>
</dbReference>
<gene>
    <name evidence="15" type="ORF">GPM918_LOCUS3273</name>
    <name evidence="16" type="ORF">SRO942_LOCUS3273</name>
</gene>
<evidence type="ECO:0000256" key="3">
    <source>
        <dbReference type="ARBA" id="ARBA00012368"/>
    </source>
</evidence>
<evidence type="ECO:0000256" key="7">
    <source>
        <dbReference type="ARBA" id="ARBA00023098"/>
    </source>
</evidence>
<keyword evidence="8" id="KW-0807">Transducer</keyword>
<protein>
    <recommendedName>
        <fullName evidence="3 10">Phosphoinositide phospholipase C</fullName>
        <ecNumber evidence="3 10">3.1.4.11</ecNumber>
    </recommendedName>
</protein>
<dbReference type="GO" id="GO:0005509">
    <property type="term" value="F:calcium ion binding"/>
    <property type="evidence" value="ECO:0007669"/>
    <property type="project" value="InterPro"/>
</dbReference>
<dbReference type="InterPro" id="IPR017946">
    <property type="entry name" value="PLC-like_Pdiesterase_TIM-brl"/>
</dbReference>
<dbReference type="Pfam" id="PF00388">
    <property type="entry name" value="PI-PLC-X"/>
    <property type="match status" value="1"/>
</dbReference>
<dbReference type="FunFam" id="1.10.238.10:FF:000005">
    <property type="entry name" value="Phosphoinositide phospholipase C"/>
    <property type="match status" value="1"/>
</dbReference>
<dbReference type="InterPro" id="IPR001711">
    <property type="entry name" value="PLipase_C_Pinositol-sp_Y"/>
</dbReference>
<comment type="cofactor">
    <cofactor evidence="1">
        <name>Ca(2+)</name>
        <dbReference type="ChEBI" id="CHEBI:29108"/>
    </cofactor>
</comment>
<dbReference type="CDD" id="cd08558">
    <property type="entry name" value="PI-PLCc_eukaryota"/>
    <property type="match status" value="1"/>
</dbReference>
<dbReference type="PROSITE" id="PS50008">
    <property type="entry name" value="PIPLC_Y_DOMAIN"/>
    <property type="match status" value="1"/>
</dbReference>
<dbReference type="InterPro" id="IPR015359">
    <property type="entry name" value="PLC_EF-hand-like"/>
</dbReference>
<dbReference type="Gene3D" id="1.10.238.10">
    <property type="entry name" value="EF-hand"/>
    <property type="match status" value="2"/>
</dbReference>
<keyword evidence="4" id="KW-0963">Cytoplasm</keyword>
<dbReference type="InterPro" id="IPR035892">
    <property type="entry name" value="C2_domain_sf"/>
</dbReference>
<proteinExistence type="predicted"/>
<keyword evidence="6 10" id="KW-0442">Lipid degradation</keyword>
<dbReference type="PROSITE" id="PS00018">
    <property type="entry name" value="EF_HAND_1"/>
    <property type="match status" value="1"/>
</dbReference>
<evidence type="ECO:0000256" key="2">
    <source>
        <dbReference type="ARBA" id="ARBA00004496"/>
    </source>
</evidence>
<dbReference type="PANTHER" id="PTHR10336">
    <property type="entry name" value="PHOSPHOINOSITIDE-SPECIFIC PHOSPHOLIPASE C FAMILY PROTEIN"/>
    <property type="match status" value="1"/>
</dbReference>